<dbReference type="Proteomes" id="UP000276133">
    <property type="component" value="Unassembled WGS sequence"/>
</dbReference>
<name>A0A3M7T725_BRAPC</name>
<accession>A0A3M7T725</accession>
<organism evidence="1 2">
    <name type="scientific">Brachionus plicatilis</name>
    <name type="common">Marine rotifer</name>
    <name type="synonym">Brachionus muelleri</name>
    <dbReference type="NCBI Taxonomy" id="10195"/>
    <lineage>
        <taxon>Eukaryota</taxon>
        <taxon>Metazoa</taxon>
        <taxon>Spiralia</taxon>
        <taxon>Gnathifera</taxon>
        <taxon>Rotifera</taxon>
        <taxon>Eurotatoria</taxon>
        <taxon>Monogononta</taxon>
        <taxon>Pseudotrocha</taxon>
        <taxon>Ploima</taxon>
        <taxon>Brachionidae</taxon>
        <taxon>Brachionus</taxon>
    </lineage>
</organism>
<comment type="caution">
    <text evidence="1">The sequence shown here is derived from an EMBL/GenBank/DDBJ whole genome shotgun (WGS) entry which is preliminary data.</text>
</comment>
<evidence type="ECO:0000313" key="1">
    <source>
        <dbReference type="EMBL" id="RNA43826.1"/>
    </source>
</evidence>
<evidence type="ECO:0000313" key="2">
    <source>
        <dbReference type="Proteomes" id="UP000276133"/>
    </source>
</evidence>
<sequence>MLLLNCNCIKISSETLNRNTYKFFHKSFHSKNEHNFSKITKNFFLKTYHFKNTSKMKEKIVEYVMIFIQFNKELKLLQDRITAPLICLWQNKSVQAIGGIGILFRDRARLGCDFRIEFVRR</sequence>
<proteinExistence type="predicted"/>
<dbReference type="EMBL" id="REGN01000174">
    <property type="protein sequence ID" value="RNA43826.1"/>
    <property type="molecule type" value="Genomic_DNA"/>
</dbReference>
<reference evidence="1 2" key="1">
    <citation type="journal article" date="2018" name="Sci. Rep.">
        <title>Genomic signatures of local adaptation to the degree of environmental predictability in rotifers.</title>
        <authorList>
            <person name="Franch-Gras L."/>
            <person name="Hahn C."/>
            <person name="Garcia-Roger E.M."/>
            <person name="Carmona M.J."/>
            <person name="Serra M."/>
            <person name="Gomez A."/>
        </authorList>
    </citation>
    <scope>NUCLEOTIDE SEQUENCE [LARGE SCALE GENOMIC DNA]</scope>
    <source>
        <strain evidence="1">HYR1</strain>
    </source>
</reference>
<protein>
    <submittedName>
        <fullName evidence="1">Uncharacterized protein</fullName>
    </submittedName>
</protein>
<keyword evidence="2" id="KW-1185">Reference proteome</keyword>
<gene>
    <name evidence="1" type="ORF">BpHYR1_020678</name>
</gene>
<dbReference type="AlphaFoldDB" id="A0A3M7T725"/>